<dbReference type="Pfam" id="PF07478">
    <property type="entry name" value="Dala_Dala_lig_C"/>
    <property type="match status" value="1"/>
</dbReference>
<dbReference type="EMBL" id="BMNH01000004">
    <property type="protein sequence ID" value="GGO66994.1"/>
    <property type="molecule type" value="Genomic_DNA"/>
</dbReference>
<dbReference type="InterPro" id="IPR013815">
    <property type="entry name" value="ATP_grasp_subdomain_1"/>
</dbReference>
<gene>
    <name evidence="7" type="ORF">GCM10012289_22420</name>
</gene>
<dbReference type="InterPro" id="IPR040570">
    <property type="entry name" value="LAL_C2"/>
</dbReference>
<dbReference type="Gene3D" id="3.40.50.20">
    <property type="match status" value="1"/>
</dbReference>
<dbReference type="GO" id="GO:0008716">
    <property type="term" value="F:D-alanine-D-alanine ligase activity"/>
    <property type="evidence" value="ECO:0007669"/>
    <property type="project" value="InterPro"/>
</dbReference>
<evidence type="ECO:0000256" key="1">
    <source>
        <dbReference type="ARBA" id="ARBA00022598"/>
    </source>
</evidence>
<feature type="domain" description="ATP-grasp" evidence="6">
    <location>
        <begin position="109"/>
        <end position="302"/>
    </location>
</feature>
<comment type="caution">
    <text evidence="7">The sequence shown here is derived from an EMBL/GenBank/DDBJ whole genome shotgun (WGS) entry which is preliminary data.</text>
</comment>
<evidence type="ECO:0000259" key="6">
    <source>
        <dbReference type="PROSITE" id="PS50975"/>
    </source>
</evidence>
<dbReference type="InterPro" id="IPR011761">
    <property type="entry name" value="ATP-grasp"/>
</dbReference>
<accession>A0A917YWW7</accession>
<reference evidence="7" key="1">
    <citation type="journal article" date="2014" name="Int. J. Syst. Evol. Microbiol.">
        <title>Complete genome sequence of Corynebacterium casei LMG S-19264T (=DSM 44701T), isolated from a smear-ripened cheese.</title>
        <authorList>
            <consortium name="US DOE Joint Genome Institute (JGI-PGF)"/>
            <person name="Walter F."/>
            <person name="Albersmeier A."/>
            <person name="Kalinowski J."/>
            <person name="Ruckert C."/>
        </authorList>
    </citation>
    <scope>NUCLEOTIDE SEQUENCE</scope>
    <source>
        <strain evidence="7">CGMCC 4.7368</strain>
    </source>
</reference>
<dbReference type="RefSeq" id="WP_189123934.1">
    <property type="nucleotide sequence ID" value="NZ_BMNH01000004.1"/>
</dbReference>
<dbReference type="PANTHER" id="PTHR43585:SF2">
    <property type="entry name" value="ATP-GRASP ENZYME FSQD"/>
    <property type="match status" value="1"/>
</dbReference>
<keyword evidence="1" id="KW-0436">Ligase</keyword>
<dbReference type="AlphaFoldDB" id="A0A917YWW7"/>
<evidence type="ECO:0000256" key="5">
    <source>
        <dbReference type="PROSITE-ProRule" id="PRU00409"/>
    </source>
</evidence>
<dbReference type="GO" id="GO:0005524">
    <property type="term" value="F:ATP binding"/>
    <property type="evidence" value="ECO:0007669"/>
    <property type="project" value="UniProtKB-UniRule"/>
</dbReference>
<dbReference type="PANTHER" id="PTHR43585">
    <property type="entry name" value="FUMIPYRROLE BIOSYNTHESIS PROTEIN C"/>
    <property type="match status" value="1"/>
</dbReference>
<dbReference type="InterPro" id="IPR011095">
    <property type="entry name" value="Dala_Dala_lig_C"/>
</dbReference>
<dbReference type="Proteomes" id="UP000646523">
    <property type="component" value="Unassembled WGS sequence"/>
</dbReference>
<protein>
    <recommendedName>
        <fullName evidence="6">ATP-grasp domain-containing protein</fullName>
    </recommendedName>
</protein>
<keyword evidence="2 5" id="KW-0547">Nucleotide-binding</keyword>
<dbReference type="Gene3D" id="3.30.470.20">
    <property type="entry name" value="ATP-grasp fold, B domain"/>
    <property type="match status" value="1"/>
</dbReference>
<evidence type="ECO:0000256" key="3">
    <source>
        <dbReference type="ARBA" id="ARBA00022840"/>
    </source>
</evidence>
<evidence type="ECO:0000256" key="4">
    <source>
        <dbReference type="ARBA" id="ARBA00023316"/>
    </source>
</evidence>
<dbReference type="GO" id="GO:0071555">
    <property type="term" value="P:cell wall organization"/>
    <property type="evidence" value="ECO:0007669"/>
    <property type="project" value="UniProtKB-KW"/>
</dbReference>
<dbReference type="InterPro" id="IPR016185">
    <property type="entry name" value="PreATP-grasp_dom_sf"/>
</dbReference>
<proteinExistence type="predicted"/>
<keyword evidence="8" id="KW-1185">Reference proteome</keyword>
<keyword evidence="4" id="KW-0961">Cell wall biogenesis/degradation</keyword>
<reference evidence="7" key="2">
    <citation type="submission" date="2020-09" db="EMBL/GenBank/DDBJ databases">
        <authorList>
            <person name="Sun Q."/>
            <person name="Zhou Y."/>
        </authorList>
    </citation>
    <scope>NUCLEOTIDE SEQUENCE</scope>
    <source>
        <strain evidence="7">CGMCC 4.7368</strain>
    </source>
</reference>
<dbReference type="SUPFAM" id="SSF52440">
    <property type="entry name" value="PreATP-grasp domain"/>
    <property type="match status" value="1"/>
</dbReference>
<dbReference type="GO" id="GO:0046872">
    <property type="term" value="F:metal ion binding"/>
    <property type="evidence" value="ECO:0007669"/>
    <property type="project" value="InterPro"/>
</dbReference>
<dbReference type="InterPro" id="IPR052032">
    <property type="entry name" value="ATP-dep_AA_Ligase"/>
</dbReference>
<keyword evidence="3 5" id="KW-0067">ATP-binding</keyword>
<evidence type="ECO:0000256" key="2">
    <source>
        <dbReference type="ARBA" id="ARBA00022741"/>
    </source>
</evidence>
<evidence type="ECO:0000313" key="7">
    <source>
        <dbReference type="EMBL" id="GGO66994.1"/>
    </source>
</evidence>
<dbReference type="Pfam" id="PF18603">
    <property type="entry name" value="LAL_C2"/>
    <property type="match status" value="1"/>
</dbReference>
<organism evidence="7 8">
    <name type="scientific">Nonomuraea cavernae</name>
    <dbReference type="NCBI Taxonomy" id="2045107"/>
    <lineage>
        <taxon>Bacteria</taxon>
        <taxon>Bacillati</taxon>
        <taxon>Actinomycetota</taxon>
        <taxon>Actinomycetes</taxon>
        <taxon>Streptosporangiales</taxon>
        <taxon>Streptosporangiaceae</taxon>
        <taxon>Nonomuraea</taxon>
    </lineage>
</organism>
<dbReference type="PROSITE" id="PS50975">
    <property type="entry name" value="ATP_GRASP"/>
    <property type="match status" value="1"/>
</dbReference>
<dbReference type="Gene3D" id="3.30.1490.20">
    <property type="entry name" value="ATP-grasp fold, A domain"/>
    <property type="match status" value="1"/>
</dbReference>
<sequence>MTSLLILGAADGALSTYRVAAEMGYRTIAVDQSATAPGVALADEYLPVSTRDAGAILAALGGRTDVAGVVAPSSDVAVPALRELAVALGLPSRLSEEAARASLDKWVVRGILDELGVSSYPWIMGDDPAELAARARALRFPVFVKPADAQSGRGVTRCVSPGAVLSAAMAARDRSYSGMIMVEEEIPGVLYNCECVVDDGRVVFMAVSRQTVSPPPLVLTLRRDMPVALPPDVEDTVRSVVDKVCARLDYRRGPLNLDLIVTPDGEPYLIELGLRTGGNGTDDLVRLCHGVDPVRAAVQAATGLPIELDPHPPRPVRWQVITAERAGTLVSVSGEERVRAVPEVAELVVLARPGRRVRPYQDVSDRLGWFVVRAATTAALDASADLVAGTMRFEVAGPENSDAHG</sequence>
<name>A0A917YWW7_9ACTN</name>
<dbReference type="SUPFAM" id="SSF56059">
    <property type="entry name" value="Glutathione synthetase ATP-binding domain-like"/>
    <property type="match status" value="1"/>
</dbReference>
<evidence type="ECO:0000313" key="8">
    <source>
        <dbReference type="Proteomes" id="UP000646523"/>
    </source>
</evidence>